<dbReference type="Gene3D" id="1.20.1250.20">
    <property type="entry name" value="MFS general substrate transporter like domains"/>
    <property type="match status" value="1"/>
</dbReference>
<feature type="transmembrane region" description="Helical" evidence="2">
    <location>
        <begin position="137"/>
        <end position="158"/>
    </location>
</feature>
<feature type="transmembrane region" description="Helical" evidence="2">
    <location>
        <begin position="57"/>
        <end position="74"/>
    </location>
</feature>
<evidence type="ECO:0000256" key="2">
    <source>
        <dbReference type="SAM" id="Phobius"/>
    </source>
</evidence>
<dbReference type="InterPro" id="IPR011701">
    <property type="entry name" value="MFS"/>
</dbReference>
<feature type="transmembrane region" description="Helical" evidence="2">
    <location>
        <begin position="81"/>
        <end position="99"/>
    </location>
</feature>
<feature type="transmembrane region" description="Helical" evidence="2">
    <location>
        <begin position="105"/>
        <end position="128"/>
    </location>
</feature>
<dbReference type="PANTHER" id="PTHR11360:SF284">
    <property type="entry name" value="EG:103B4.3 PROTEIN-RELATED"/>
    <property type="match status" value="1"/>
</dbReference>
<dbReference type="Pfam" id="PF07690">
    <property type="entry name" value="MFS_1"/>
    <property type="match status" value="1"/>
</dbReference>
<evidence type="ECO:0000313" key="4">
    <source>
        <dbReference type="Proteomes" id="UP000694865"/>
    </source>
</evidence>
<evidence type="ECO:0000256" key="1">
    <source>
        <dbReference type="ARBA" id="ARBA00004141"/>
    </source>
</evidence>
<feature type="transmembrane region" description="Helical" evidence="2">
    <location>
        <begin position="170"/>
        <end position="188"/>
    </location>
</feature>
<keyword evidence="2" id="KW-0472">Membrane</keyword>
<reference evidence="5" key="1">
    <citation type="submission" date="2025-08" db="UniProtKB">
        <authorList>
            <consortium name="RefSeq"/>
        </authorList>
    </citation>
    <scope>IDENTIFICATION</scope>
    <source>
        <tissue evidence="5">Testes</tissue>
    </source>
</reference>
<name>A0ABM0H0R9_SACKO</name>
<keyword evidence="2" id="KW-0812">Transmembrane</keyword>
<keyword evidence="4" id="KW-1185">Reference proteome</keyword>
<keyword evidence="2" id="KW-1133">Transmembrane helix</keyword>
<gene>
    <name evidence="5" type="primary">LOC100377853</name>
</gene>
<dbReference type="PANTHER" id="PTHR11360">
    <property type="entry name" value="MONOCARBOXYLATE TRANSPORTER"/>
    <property type="match status" value="1"/>
</dbReference>
<proteinExistence type="predicted"/>
<dbReference type="RefSeq" id="XP_002741643.1">
    <property type="nucleotide sequence ID" value="XM_002741597.1"/>
</dbReference>
<dbReference type="InterPro" id="IPR036259">
    <property type="entry name" value="MFS_trans_sf"/>
</dbReference>
<accession>A0ABM0H0R9</accession>
<comment type="subcellular location">
    <subcellularLocation>
        <location evidence="1">Membrane</location>
        <topology evidence="1">Multi-pass membrane protein</topology>
    </subcellularLocation>
</comment>
<dbReference type="Proteomes" id="UP000694865">
    <property type="component" value="Unplaced"/>
</dbReference>
<protein>
    <submittedName>
        <fullName evidence="5">Monocarboxylate transporter 14-like</fullName>
    </submittedName>
</protein>
<feature type="transmembrane region" description="Helical" evidence="2">
    <location>
        <begin position="12"/>
        <end position="37"/>
    </location>
</feature>
<dbReference type="InterPro" id="IPR020846">
    <property type="entry name" value="MFS_dom"/>
</dbReference>
<dbReference type="InterPro" id="IPR050327">
    <property type="entry name" value="Proton-linked_MCT"/>
</dbReference>
<evidence type="ECO:0000259" key="3">
    <source>
        <dbReference type="PROSITE" id="PS50850"/>
    </source>
</evidence>
<dbReference type="PROSITE" id="PS50850">
    <property type="entry name" value="MFS"/>
    <property type="match status" value="1"/>
</dbReference>
<organism evidence="4 5">
    <name type="scientific">Saccoglossus kowalevskii</name>
    <name type="common">Acorn worm</name>
    <dbReference type="NCBI Taxonomy" id="10224"/>
    <lineage>
        <taxon>Eukaryota</taxon>
        <taxon>Metazoa</taxon>
        <taxon>Hemichordata</taxon>
        <taxon>Enteropneusta</taxon>
        <taxon>Harrimaniidae</taxon>
        <taxon>Saccoglossus</taxon>
    </lineage>
</organism>
<dbReference type="GeneID" id="100377853"/>
<dbReference type="SUPFAM" id="SSF103473">
    <property type="entry name" value="MFS general substrate transporter"/>
    <property type="match status" value="1"/>
</dbReference>
<evidence type="ECO:0000313" key="5">
    <source>
        <dbReference type="RefSeq" id="XP_002741643.1"/>
    </source>
</evidence>
<feature type="domain" description="Major facilitator superfamily (MFS) profile" evidence="3">
    <location>
        <begin position="12"/>
        <end position="204"/>
    </location>
</feature>
<sequence length="204" mass="21772">MSSCYGEGLYYGWLVVLASHIIQMLISGCLIGMGVFLVRLVDFFGEGAGKTATIQSLQAGVMLCSGPLISILNNKFGTRPLVVIGGVLSSAGILLSTFANSVNVLLITHGVVVGFAFALTYGPGIVIVGQYFHKRHALANGIVFAGFGVGIMVFPPLYQTLIDKYGWKGAMTVMAGINMNMVVCGMLMRPPPKYSTENKRGRKK</sequence>